<evidence type="ECO:0000313" key="2">
    <source>
        <dbReference type="Proteomes" id="UP001151760"/>
    </source>
</evidence>
<protein>
    <submittedName>
        <fullName evidence="1">Uncharacterized protein</fullName>
    </submittedName>
</protein>
<gene>
    <name evidence="1" type="ORF">Tco_1079976</name>
</gene>
<dbReference type="EMBL" id="BQNB010019989">
    <property type="protein sequence ID" value="GJT91131.1"/>
    <property type="molecule type" value="Genomic_DNA"/>
</dbReference>
<name>A0ABQ5HTE3_9ASTR</name>
<comment type="caution">
    <text evidence="1">The sequence shown here is derived from an EMBL/GenBank/DDBJ whole genome shotgun (WGS) entry which is preliminary data.</text>
</comment>
<proteinExistence type="predicted"/>
<organism evidence="1 2">
    <name type="scientific">Tanacetum coccineum</name>
    <dbReference type="NCBI Taxonomy" id="301880"/>
    <lineage>
        <taxon>Eukaryota</taxon>
        <taxon>Viridiplantae</taxon>
        <taxon>Streptophyta</taxon>
        <taxon>Embryophyta</taxon>
        <taxon>Tracheophyta</taxon>
        <taxon>Spermatophyta</taxon>
        <taxon>Magnoliopsida</taxon>
        <taxon>eudicotyledons</taxon>
        <taxon>Gunneridae</taxon>
        <taxon>Pentapetalae</taxon>
        <taxon>asterids</taxon>
        <taxon>campanulids</taxon>
        <taxon>Asterales</taxon>
        <taxon>Asteraceae</taxon>
        <taxon>Asteroideae</taxon>
        <taxon>Anthemideae</taxon>
        <taxon>Anthemidinae</taxon>
        <taxon>Tanacetum</taxon>
    </lineage>
</organism>
<reference evidence="1" key="2">
    <citation type="submission" date="2022-01" db="EMBL/GenBank/DDBJ databases">
        <authorList>
            <person name="Yamashiro T."/>
            <person name="Shiraishi A."/>
            <person name="Satake H."/>
            <person name="Nakayama K."/>
        </authorList>
    </citation>
    <scope>NUCLEOTIDE SEQUENCE</scope>
</reference>
<evidence type="ECO:0000313" key="1">
    <source>
        <dbReference type="EMBL" id="GJT91131.1"/>
    </source>
</evidence>
<dbReference type="Proteomes" id="UP001151760">
    <property type="component" value="Unassembled WGS sequence"/>
</dbReference>
<sequence length="190" mass="21581">MASLDYRLNPIYTIKECSSCGALYTKSCGCSKGGFVDKFVRDPNKTPDSSQRPPPNCPNCGDPVDGLYCRQCALLRKKLEEVWSTICDENEIFQDFLNTSESSNDNTNVVNAPQEPFHPVTHQPPHEKTIEELLAEERAANIDQSPPQEMSIQDMEDLKQHYLDEMKSLINDLQIKDYRNERMDNSSNSS</sequence>
<accession>A0ABQ5HTE3</accession>
<reference evidence="1" key="1">
    <citation type="journal article" date="2022" name="Int. J. Mol. Sci.">
        <title>Draft Genome of Tanacetum Coccineum: Genomic Comparison of Closely Related Tanacetum-Family Plants.</title>
        <authorList>
            <person name="Yamashiro T."/>
            <person name="Shiraishi A."/>
            <person name="Nakayama K."/>
            <person name="Satake H."/>
        </authorList>
    </citation>
    <scope>NUCLEOTIDE SEQUENCE</scope>
</reference>
<keyword evidence="2" id="KW-1185">Reference proteome</keyword>